<gene>
    <name evidence="2" type="ORF">CCO02nite_30170</name>
</gene>
<sequence length="68" mass="7480">MKDPDRVNGKPRPGPTDGHDRQEPGAGLTRIARVGHGRQYVSQLDEGVALHHEPRRATKGPYRTISDA</sequence>
<evidence type="ECO:0000313" key="3">
    <source>
        <dbReference type="Proteomes" id="UP000321720"/>
    </source>
</evidence>
<name>A0A511JEY5_9CELL</name>
<reference evidence="2 3" key="1">
    <citation type="submission" date="2019-07" db="EMBL/GenBank/DDBJ databases">
        <title>Whole genome shotgun sequence of Cellulomonas composti NBRC 100758.</title>
        <authorList>
            <person name="Hosoyama A."/>
            <person name="Uohara A."/>
            <person name="Ohji S."/>
            <person name="Ichikawa N."/>
        </authorList>
    </citation>
    <scope>NUCLEOTIDE SEQUENCE [LARGE SCALE GENOMIC DNA]</scope>
    <source>
        <strain evidence="2 3">NBRC 100758</strain>
    </source>
</reference>
<protein>
    <submittedName>
        <fullName evidence="2">Uncharacterized protein</fullName>
    </submittedName>
</protein>
<feature type="region of interest" description="Disordered" evidence="1">
    <location>
        <begin position="1"/>
        <end position="26"/>
    </location>
</feature>
<dbReference type="EMBL" id="BJWG01000019">
    <property type="protein sequence ID" value="GEL96359.1"/>
    <property type="molecule type" value="Genomic_DNA"/>
</dbReference>
<evidence type="ECO:0000313" key="2">
    <source>
        <dbReference type="EMBL" id="GEL96359.1"/>
    </source>
</evidence>
<evidence type="ECO:0000256" key="1">
    <source>
        <dbReference type="SAM" id="MobiDB-lite"/>
    </source>
</evidence>
<dbReference type="Proteomes" id="UP000321720">
    <property type="component" value="Unassembled WGS sequence"/>
</dbReference>
<proteinExistence type="predicted"/>
<accession>A0A511JEY5</accession>
<organism evidence="2 3">
    <name type="scientific">Cellulomonas composti</name>
    <dbReference type="NCBI Taxonomy" id="266130"/>
    <lineage>
        <taxon>Bacteria</taxon>
        <taxon>Bacillati</taxon>
        <taxon>Actinomycetota</taxon>
        <taxon>Actinomycetes</taxon>
        <taxon>Micrococcales</taxon>
        <taxon>Cellulomonadaceae</taxon>
        <taxon>Cellulomonas</taxon>
    </lineage>
</organism>
<keyword evidence="3" id="KW-1185">Reference proteome</keyword>
<comment type="caution">
    <text evidence="2">The sequence shown here is derived from an EMBL/GenBank/DDBJ whole genome shotgun (WGS) entry which is preliminary data.</text>
</comment>
<feature type="region of interest" description="Disordered" evidence="1">
    <location>
        <begin position="44"/>
        <end position="68"/>
    </location>
</feature>
<dbReference type="AlphaFoldDB" id="A0A511JEY5"/>